<comment type="similarity">
    <text evidence="1 4">Belongs to the cyclophilin-type PPIase family.</text>
</comment>
<accession>A0A934V066</accession>
<dbReference type="InterPro" id="IPR044665">
    <property type="entry name" value="E_coli_cyclophilin_A-like"/>
</dbReference>
<evidence type="ECO:0000259" key="5">
    <source>
        <dbReference type="PROSITE" id="PS50072"/>
    </source>
</evidence>
<dbReference type="SUPFAM" id="SSF50891">
    <property type="entry name" value="Cyclophilin-like"/>
    <property type="match status" value="1"/>
</dbReference>
<dbReference type="CDD" id="cd01920">
    <property type="entry name" value="cyclophilin_EcCYP_like"/>
    <property type="match status" value="1"/>
</dbReference>
<organism evidence="6 7">
    <name type="scientific">Rhodovibrio salinarum</name>
    <dbReference type="NCBI Taxonomy" id="1087"/>
    <lineage>
        <taxon>Bacteria</taxon>
        <taxon>Pseudomonadati</taxon>
        <taxon>Pseudomonadota</taxon>
        <taxon>Alphaproteobacteria</taxon>
        <taxon>Rhodospirillales</taxon>
        <taxon>Rhodovibrionaceae</taxon>
        <taxon>Rhodovibrio</taxon>
    </lineage>
</organism>
<proteinExistence type="inferred from homology"/>
<dbReference type="InterPro" id="IPR029000">
    <property type="entry name" value="Cyclophilin-like_dom_sf"/>
</dbReference>
<dbReference type="Proteomes" id="UP000778970">
    <property type="component" value="Unassembled WGS sequence"/>
</dbReference>
<dbReference type="PROSITE" id="PS50072">
    <property type="entry name" value="CSA_PPIASE_2"/>
    <property type="match status" value="1"/>
</dbReference>
<feature type="chain" id="PRO_5038161175" description="Peptidyl-prolyl cis-trans isomerase" evidence="4">
    <location>
        <begin position="24"/>
        <end position="192"/>
    </location>
</feature>
<dbReference type="PRINTS" id="PR00153">
    <property type="entry name" value="CSAPPISMRASE"/>
</dbReference>
<keyword evidence="2 4" id="KW-0697">Rotamase</keyword>
<keyword evidence="3 4" id="KW-0413">Isomerase</keyword>
<dbReference type="AlphaFoldDB" id="A0A934V066"/>
<keyword evidence="7" id="KW-1185">Reference proteome</keyword>
<evidence type="ECO:0000256" key="2">
    <source>
        <dbReference type="ARBA" id="ARBA00023110"/>
    </source>
</evidence>
<dbReference type="Gene3D" id="2.40.100.10">
    <property type="entry name" value="Cyclophilin-like"/>
    <property type="match status" value="1"/>
</dbReference>
<dbReference type="Pfam" id="PF00160">
    <property type="entry name" value="Pro_isomerase"/>
    <property type="match status" value="1"/>
</dbReference>
<reference evidence="6" key="1">
    <citation type="submission" date="2017-08" db="EMBL/GenBank/DDBJ databases">
        <authorList>
            <person name="Imhoff J.F."/>
            <person name="Rahn T."/>
            <person name="Kuenzel S."/>
            <person name="Neulinger S.C."/>
        </authorList>
    </citation>
    <scope>NUCLEOTIDE SEQUENCE</scope>
    <source>
        <strain evidence="6">DSM 9154</strain>
    </source>
</reference>
<dbReference type="InterPro" id="IPR002130">
    <property type="entry name" value="Cyclophilin-type_PPIase_dom"/>
</dbReference>
<dbReference type="GO" id="GO:0006457">
    <property type="term" value="P:protein folding"/>
    <property type="evidence" value="ECO:0007669"/>
    <property type="project" value="InterPro"/>
</dbReference>
<gene>
    <name evidence="6" type="ORF">CKO21_09440</name>
</gene>
<dbReference type="PANTHER" id="PTHR43246">
    <property type="entry name" value="PEPTIDYL-PROLYL CIS-TRANS ISOMERASE CYP38, CHLOROPLASTIC"/>
    <property type="match status" value="1"/>
</dbReference>
<dbReference type="PROSITE" id="PS00170">
    <property type="entry name" value="CSA_PPIASE_1"/>
    <property type="match status" value="1"/>
</dbReference>
<comment type="function">
    <text evidence="4">PPIases accelerate the folding of proteins. It catalyzes the cis-trans isomerization of proline imidic peptide bonds in oligopeptides.</text>
</comment>
<keyword evidence="4" id="KW-0732">Signal</keyword>
<comment type="caution">
    <text evidence="6">The sequence shown here is derived from an EMBL/GenBank/DDBJ whole genome shotgun (WGS) entry which is preliminary data.</text>
</comment>
<evidence type="ECO:0000256" key="1">
    <source>
        <dbReference type="ARBA" id="ARBA00007365"/>
    </source>
</evidence>
<dbReference type="EC" id="5.2.1.8" evidence="4"/>
<dbReference type="EMBL" id="NRRE01000026">
    <property type="protein sequence ID" value="MBK1697468.1"/>
    <property type="molecule type" value="Genomic_DNA"/>
</dbReference>
<dbReference type="RefSeq" id="WP_027289262.1">
    <property type="nucleotide sequence ID" value="NZ_NRRE01000026.1"/>
</dbReference>
<sequence>MKNWIKTAAAVCLLTLASVPGRAQDGNPVVRLETNHGDIRIELFAERAPKTVENFLTYVRNDHYDGTIFHRVIPDFMIQGGGFTRDYERKATRDPIRNEADNGLSNDRGTVAMARRGDPHSATAQFFINVKDNDFLDHTAKTQRGWGYTVFGEVVSGLGTVDEISQVPTGRVGPFPKDAPQEPVVIQDVVVE</sequence>
<name>A0A934V066_9PROT</name>
<comment type="catalytic activity">
    <reaction evidence="4">
        <text>[protein]-peptidylproline (omega=180) = [protein]-peptidylproline (omega=0)</text>
        <dbReference type="Rhea" id="RHEA:16237"/>
        <dbReference type="Rhea" id="RHEA-COMP:10747"/>
        <dbReference type="Rhea" id="RHEA-COMP:10748"/>
        <dbReference type="ChEBI" id="CHEBI:83833"/>
        <dbReference type="ChEBI" id="CHEBI:83834"/>
        <dbReference type="EC" id="5.2.1.8"/>
    </reaction>
</comment>
<evidence type="ECO:0000313" key="6">
    <source>
        <dbReference type="EMBL" id="MBK1697468.1"/>
    </source>
</evidence>
<reference evidence="6" key="2">
    <citation type="journal article" date="2020" name="Microorganisms">
        <title>Osmotic Adaptation and Compatible Solute Biosynthesis of Phototrophic Bacteria as Revealed from Genome Analyses.</title>
        <authorList>
            <person name="Imhoff J.F."/>
            <person name="Rahn T."/>
            <person name="Kunzel S."/>
            <person name="Keller A."/>
            <person name="Neulinger S.C."/>
        </authorList>
    </citation>
    <scope>NUCLEOTIDE SEQUENCE</scope>
    <source>
        <strain evidence="6">DSM 9154</strain>
    </source>
</reference>
<evidence type="ECO:0000256" key="4">
    <source>
        <dbReference type="RuleBase" id="RU363019"/>
    </source>
</evidence>
<dbReference type="GO" id="GO:0003755">
    <property type="term" value="F:peptidyl-prolyl cis-trans isomerase activity"/>
    <property type="evidence" value="ECO:0007669"/>
    <property type="project" value="UniProtKB-UniRule"/>
</dbReference>
<feature type="signal peptide" evidence="4">
    <location>
        <begin position="1"/>
        <end position="23"/>
    </location>
</feature>
<evidence type="ECO:0000313" key="7">
    <source>
        <dbReference type="Proteomes" id="UP000778970"/>
    </source>
</evidence>
<dbReference type="InterPro" id="IPR020892">
    <property type="entry name" value="Cyclophilin-type_PPIase_CS"/>
</dbReference>
<feature type="domain" description="PPIase cyclophilin-type" evidence="5">
    <location>
        <begin position="33"/>
        <end position="191"/>
    </location>
</feature>
<protein>
    <recommendedName>
        <fullName evidence="4">Peptidyl-prolyl cis-trans isomerase</fullName>
        <shortName evidence="4">PPIase</shortName>
        <ecNumber evidence="4">5.2.1.8</ecNumber>
    </recommendedName>
</protein>
<evidence type="ECO:0000256" key="3">
    <source>
        <dbReference type="ARBA" id="ARBA00023235"/>
    </source>
</evidence>